<dbReference type="AlphaFoldDB" id="A0AAN9L050"/>
<evidence type="ECO:0000313" key="2">
    <source>
        <dbReference type="Proteomes" id="UP001367508"/>
    </source>
</evidence>
<proteinExistence type="predicted"/>
<dbReference type="EMBL" id="JAYMYQ010000006">
    <property type="protein sequence ID" value="KAK7324563.1"/>
    <property type="molecule type" value="Genomic_DNA"/>
</dbReference>
<keyword evidence="2" id="KW-1185">Reference proteome</keyword>
<reference evidence="1 2" key="1">
    <citation type="submission" date="2024-01" db="EMBL/GenBank/DDBJ databases">
        <title>The genomes of 5 underutilized Papilionoideae crops provide insights into root nodulation and disease resistanc.</title>
        <authorList>
            <person name="Jiang F."/>
        </authorList>
    </citation>
    <scope>NUCLEOTIDE SEQUENCE [LARGE SCALE GENOMIC DNA]</scope>
    <source>
        <strain evidence="1">LVBAO_FW01</strain>
        <tissue evidence="1">Leaves</tissue>
    </source>
</reference>
<evidence type="ECO:0000313" key="1">
    <source>
        <dbReference type="EMBL" id="KAK7324563.1"/>
    </source>
</evidence>
<dbReference type="Proteomes" id="UP001367508">
    <property type="component" value="Unassembled WGS sequence"/>
</dbReference>
<name>A0AAN9L050_CANGL</name>
<accession>A0AAN9L050</accession>
<comment type="caution">
    <text evidence="1">The sequence shown here is derived from an EMBL/GenBank/DDBJ whole genome shotgun (WGS) entry which is preliminary data.</text>
</comment>
<sequence length="131" mass="15116">MGVSIKPLQVSTTLACELCVMQRIRNNNNIVLTPHVYLVFARVTYTVEVEVERYGYSYVCSVLLRNLSQPCYALFQVACVKAMKFLFQCPCCSCFCFMKPKKGKPKVKEVKETKEEKIEAKIEEKIEEKKD</sequence>
<gene>
    <name evidence="1" type="ORF">VNO77_28229</name>
</gene>
<protein>
    <submittedName>
        <fullName evidence="1">Uncharacterized protein</fullName>
    </submittedName>
</protein>
<organism evidence="1 2">
    <name type="scientific">Canavalia gladiata</name>
    <name type="common">Sword bean</name>
    <name type="synonym">Dolichos gladiatus</name>
    <dbReference type="NCBI Taxonomy" id="3824"/>
    <lineage>
        <taxon>Eukaryota</taxon>
        <taxon>Viridiplantae</taxon>
        <taxon>Streptophyta</taxon>
        <taxon>Embryophyta</taxon>
        <taxon>Tracheophyta</taxon>
        <taxon>Spermatophyta</taxon>
        <taxon>Magnoliopsida</taxon>
        <taxon>eudicotyledons</taxon>
        <taxon>Gunneridae</taxon>
        <taxon>Pentapetalae</taxon>
        <taxon>rosids</taxon>
        <taxon>fabids</taxon>
        <taxon>Fabales</taxon>
        <taxon>Fabaceae</taxon>
        <taxon>Papilionoideae</taxon>
        <taxon>50 kb inversion clade</taxon>
        <taxon>NPAAA clade</taxon>
        <taxon>indigoferoid/millettioid clade</taxon>
        <taxon>Phaseoleae</taxon>
        <taxon>Canavalia</taxon>
    </lineage>
</organism>